<evidence type="ECO:0000256" key="1">
    <source>
        <dbReference type="ARBA" id="ARBA00000707"/>
    </source>
</evidence>
<evidence type="ECO:0000259" key="16">
    <source>
        <dbReference type="PROSITE" id="PS50235"/>
    </source>
</evidence>
<dbReference type="InterPro" id="IPR001607">
    <property type="entry name" value="Znf_UBP"/>
</dbReference>
<comment type="subcellular location">
    <subcellularLocation>
        <location evidence="2">Nucleus</location>
    </subcellularLocation>
</comment>
<evidence type="ECO:0000259" key="17">
    <source>
        <dbReference type="PROSITE" id="PS50271"/>
    </source>
</evidence>
<dbReference type="OrthoDB" id="2885at2759"/>
<dbReference type="GO" id="GO:0004843">
    <property type="term" value="F:cysteine-type deubiquitinase activity"/>
    <property type="evidence" value="ECO:0007669"/>
    <property type="project" value="UniProtKB-UniRule"/>
</dbReference>
<dbReference type="SUPFAM" id="SSF54001">
    <property type="entry name" value="Cysteine proteinases"/>
    <property type="match status" value="1"/>
</dbReference>
<evidence type="ECO:0000256" key="13">
    <source>
        <dbReference type="ARBA" id="ARBA00038490"/>
    </source>
</evidence>
<dbReference type="GeneID" id="17086094"/>
<evidence type="ECO:0000313" key="19">
    <source>
        <dbReference type="Proteomes" id="UP000030680"/>
    </source>
</evidence>
<keyword evidence="8 15" id="KW-0788">Thiol protease</keyword>
<dbReference type="RefSeq" id="XP_005703684.1">
    <property type="nucleotide sequence ID" value="XM_005703627.1"/>
</dbReference>
<dbReference type="InterPro" id="IPR028889">
    <property type="entry name" value="USP"/>
</dbReference>
<dbReference type="InterPro" id="IPR050185">
    <property type="entry name" value="Ub_carboxyl-term_hydrolase"/>
</dbReference>
<reference evidence="19" key="1">
    <citation type="journal article" date="2013" name="Science">
        <title>Gene transfer from bacteria and archaea facilitated evolution of an extremophilic eukaryote.</title>
        <authorList>
            <person name="Schonknecht G."/>
            <person name="Chen W.H."/>
            <person name="Ternes C.M."/>
            <person name="Barbier G.G."/>
            <person name="Shrestha R.P."/>
            <person name="Stanke M."/>
            <person name="Brautigam A."/>
            <person name="Baker B.J."/>
            <person name="Banfield J.F."/>
            <person name="Garavito R.M."/>
            <person name="Carr K."/>
            <person name="Wilkerson C."/>
            <person name="Rensing S.A."/>
            <person name="Gagneul D."/>
            <person name="Dickenson N.E."/>
            <person name="Oesterhelt C."/>
            <person name="Lercher M.J."/>
            <person name="Weber A.P."/>
        </authorList>
    </citation>
    <scope>NUCLEOTIDE SEQUENCE [LARGE SCALE GENOMIC DNA]</scope>
    <source>
        <strain evidence="19">074W</strain>
    </source>
</reference>
<keyword evidence="9" id="KW-0862">Zinc</keyword>
<keyword evidence="12" id="KW-0539">Nucleus</keyword>
<dbReference type="PROSITE" id="PS00972">
    <property type="entry name" value="USP_1"/>
    <property type="match status" value="1"/>
</dbReference>
<keyword evidence="11" id="KW-0804">Transcription</keyword>
<feature type="domain" description="USP" evidence="16">
    <location>
        <begin position="128"/>
        <end position="549"/>
    </location>
</feature>
<dbReference type="EMBL" id="KB454536">
    <property type="protein sequence ID" value="EME27164.1"/>
    <property type="molecule type" value="Genomic_DNA"/>
</dbReference>
<dbReference type="Gene3D" id="3.30.40.10">
    <property type="entry name" value="Zinc/RING finger domain, C3HC4 (zinc finger)"/>
    <property type="match status" value="1"/>
</dbReference>
<keyword evidence="19" id="KW-1185">Reference proteome</keyword>
<evidence type="ECO:0000256" key="2">
    <source>
        <dbReference type="ARBA" id="ARBA00004123"/>
    </source>
</evidence>
<dbReference type="AlphaFoldDB" id="M2XUR9"/>
<dbReference type="Pfam" id="PF02148">
    <property type="entry name" value="zf-UBP"/>
    <property type="match status" value="1"/>
</dbReference>
<keyword evidence="10" id="KW-0805">Transcription regulation</keyword>
<dbReference type="InterPro" id="IPR013083">
    <property type="entry name" value="Znf_RING/FYVE/PHD"/>
</dbReference>
<comment type="similarity">
    <text evidence="13">Belongs to the peptidase C19 family. UBP8 subfamily.</text>
</comment>
<evidence type="ECO:0000256" key="5">
    <source>
        <dbReference type="ARBA" id="ARBA00022771"/>
    </source>
</evidence>
<comment type="catalytic activity">
    <reaction evidence="1 15">
        <text>Thiol-dependent hydrolysis of ester, thioester, amide, peptide and isopeptide bonds formed by the C-terminal Gly of ubiquitin (a 76-residue protein attached to proteins as an intracellular targeting signal).</text>
        <dbReference type="EC" id="3.4.19.12"/>
    </reaction>
</comment>
<dbReference type="EC" id="3.4.19.12" evidence="15"/>
<dbReference type="GO" id="GO:0005634">
    <property type="term" value="C:nucleus"/>
    <property type="evidence" value="ECO:0007669"/>
    <property type="project" value="UniProtKB-SubCell"/>
</dbReference>
<keyword evidence="5 14" id="KW-0863">Zinc-finger</keyword>
<dbReference type="Proteomes" id="UP000030680">
    <property type="component" value="Unassembled WGS sequence"/>
</dbReference>
<dbReference type="Gramene" id="EME27164">
    <property type="protein sequence ID" value="EME27164"/>
    <property type="gene ID" value="Gasu_52660"/>
</dbReference>
<dbReference type="STRING" id="130081.M2XUR9"/>
<evidence type="ECO:0000256" key="3">
    <source>
        <dbReference type="ARBA" id="ARBA00022670"/>
    </source>
</evidence>
<dbReference type="PANTHER" id="PTHR21646">
    <property type="entry name" value="UBIQUITIN CARBOXYL-TERMINAL HYDROLASE"/>
    <property type="match status" value="1"/>
</dbReference>
<dbReference type="Gene3D" id="3.90.70.10">
    <property type="entry name" value="Cysteine proteinases"/>
    <property type="match status" value="1"/>
</dbReference>
<evidence type="ECO:0000256" key="15">
    <source>
        <dbReference type="RuleBase" id="RU366025"/>
    </source>
</evidence>
<sequence length="838" mass="96604">MRDPHICFIDGFLCLSCVYLLCRKESHILEHRQLSGHSLFFDMSFLRMYCFDCKDYVADQLSSSIISSICRLDWTKKTRQVLKKASLPPTVKRQLLWIPSQQELEWIKEYSVSPDEKESTLFPYPGLCGLLNLGNSCYMNAILQVMLHTLPLKRYFLSDSHRSTCSFSRNIQECAACALDDLFMKGFHESFEKDLSEREALSPQFILEIIWRHCDSLASYAQHDAHEFFITFVNVLRQHIICEDACPKKERNGMKVNGREVIDHLFSGVIESHVYCGGCKRYSATLEDYFDISLDLNHSSQMEKEEMECNESVRTLQECLTYFTSPEELDNGTTRYCDYCQQHTSFYKRVAIQRLPQILCFHLKRFQHGLDGKGVSSKIESEIGFPIRSLDMSRYISSEILERNDLPQASPIGVERDDEEDIQFKSISKAKKDDEISSSFIQNDFPLSESKEYLCSRSTKEQLSELNDGSNMNTSLWNIQSNYNEEEIFYDLYAVVNHIGKMDHGHYITWIREQNTWLKCDDEVISVEPFSTESVASSSQAYLMEDQNVGSMTCGFIVPCRYFHLWTGKSSRRGWIRTNWSGRPLVSFKLPTKCLGNYSTIRSCLESNVAKQKDIHNRVFTDKLFLTRQQLNRCKSSLQLSYRSTLEEIGILEYGDVKEAVEIKLLVQKCGSDYIVKSRVNTCLTCECDRCLNPFRLAVEGYFQLLLSSNPNVQEVDHSVVGGEEKETQQLTSTTVVGFEDLEMEVWEPFTSDVDQVSLYSHVYDSVMLSLPSKILCDESCPGIPIGEYRKNVVSESLLSISQQDNESLSVDTEDKPVGWEDIYQLKNYFENRKNCGK</sequence>
<evidence type="ECO:0000313" key="18">
    <source>
        <dbReference type="EMBL" id="EME27164.1"/>
    </source>
</evidence>
<dbReference type="GO" id="GO:0006508">
    <property type="term" value="P:proteolysis"/>
    <property type="evidence" value="ECO:0007669"/>
    <property type="project" value="UniProtKB-KW"/>
</dbReference>
<dbReference type="KEGG" id="gsl:Gasu_52660"/>
<dbReference type="eggNOG" id="KOG1867">
    <property type="taxonomic scope" value="Eukaryota"/>
</dbReference>
<keyword evidence="3 15" id="KW-0645">Protease</keyword>
<accession>M2XUR9</accession>
<evidence type="ECO:0000256" key="4">
    <source>
        <dbReference type="ARBA" id="ARBA00022723"/>
    </source>
</evidence>
<evidence type="ECO:0000256" key="14">
    <source>
        <dbReference type="PROSITE-ProRule" id="PRU00502"/>
    </source>
</evidence>
<dbReference type="Pfam" id="PF00443">
    <property type="entry name" value="UCH"/>
    <property type="match status" value="1"/>
</dbReference>
<proteinExistence type="inferred from homology"/>
<evidence type="ECO:0000256" key="8">
    <source>
        <dbReference type="ARBA" id="ARBA00022807"/>
    </source>
</evidence>
<dbReference type="InterPro" id="IPR003772">
    <property type="entry name" value="YceD"/>
</dbReference>
<dbReference type="PROSITE" id="PS50235">
    <property type="entry name" value="USP_3"/>
    <property type="match status" value="1"/>
</dbReference>
<keyword evidence="7 15" id="KW-0378">Hydrolase</keyword>
<dbReference type="InterPro" id="IPR018200">
    <property type="entry name" value="USP_CS"/>
</dbReference>
<dbReference type="Pfam" id="PF02620">
    <property type="entry name" value="YceD"/>
    <property type="match status" value="1"/>
</dbReference>
<dbReference type="SUPFAM" id="SSF57850">
    <property type="entry name" value="RING/U-box"/>
    <property type="match status" value="1"/>
</dbReference>
<evidence type="ECO:0000256" key="11">
    <source>
        <dbReference type="ARBA" id="ARBA00023163"/>
    </source>
</evidence>
<evidence type="ECO:0000256" key="6">
    <source>
        <dbReference type="ARBA" id="ARBA00022786"/>
    </source>
</evidence>
<feature type="domain" description="UBP-type" evidence="17">
    <location>
        <begin position="1"/>
        <end position="76"/>
    </location>
</feature>
<gene>
    <name evidence="18" type="ORF">Gasu_52660</name>
</gene>
<organism evidence="18 19">
    <name type="scientific">Galdieria sulphuraria</name>
    <name type="common">Red alga</name>
    <dbReference type="NCBI Taxonomy" id="130081"/>
    <lineage>
        <taxon>Eukaryota</taxon>
        <taxon>Rhodophyta</taxon>
        <taxon>Bangiophyceae</taxon>
        <taxon>Galdieriales</taxon>
        <taxon>Galdieriaceae</taxon>
        <taxon>Galdieria</taxon>
    </lineage>
</organism>
<dbReference type="InterPro" id="IPR038765">
    <property type="entry name" value="Papain-like_cys_pep_sf"/>
</dbReference>
<dbReference type="GO" id="GO:0016579">
    <property type="term" value="P:protein deubiquitination"/>
    <property type="evidence" value="ECO:0007669"/>
    <property type="project" value="InterPro"/>
</dbReference>
<evidence type="ECO:0000256" key="10">
    <source>
        <dbReference type="ARBA" id="ARBA00023015"/>
    </source>
</evidence>
<dbReference type="PANTHER" id="PTHR21646:SF33">
    <property type="entry name" value="UBIQUITIN CARBOXYL-TERMINAL HYDROLASE 22"/>
    <property type="match status" value="1"/>
</dbReference>
<dbReference type="GO" id="GO:0008270">
    <property type="term" value="F:zinc ion binding"/>
    <property type="evidence" value="ECO:0007669"/>
    <property type="project" value="UniProtKB-KW"/>
</dbReference>
<protein>
    <recommendedName>
        <fullName evidence="15">Ubiquitin carboxyl-terminal hydrolase</fullName>
        <ecNumber evidence="15">3.4.19.12</ecNumber>
    </recommendedName>
</protein>
<dbReference type="InterPro" id="IPR001394">
    <property type="entry name" value="Peptidase_C19_UCH"/>
</dbReference>
<keyword evidence="6 15" id="KW-0833">Ubl conjugation pathway</keyword>
<name>M2XUR9_GALSU</name>
<evidence type="ECO:0000256" key="7">
    <source>
        <dbReference type="ARBA" id="ARBA00022801"/>
    </source>
</evidence>
<evidence type="ECO:0000256" key="9">
    <source>
        <dbReference type="ARBA" id="ARBA00022833"/>
    </source>
</evidence>
<keyword evidence="4" id="KW-0479">Metal-binding</keyword>
<dbReference type="PROSITE" id="PS00973">
    <property type="entry name" value="USP_2"/>
    <property type="match status" value="1"/>
</dbReference>
<dbReference type="PROSITE" id="PS50271">
    <property type="entry name" value="ZF_UBP"/>
    <property type="match status" value="1"/>
</dbReference>
<evidence type="ECO:0000256" key="12">
    <source>
        <dbReference type="ARBA" id="ARBA00023242"/>
    </source>
</evidence>